<evidence type="ECO:0000313" key="1">
    <source>
        <dbReference type="EMBL" id="CAK0890846.1"/>
    </source>
</evidence>
<dbReference type="Proteomes" id="UP001189429">
    <property type="component" value="Unassembled WGS sequence"/>
</dbReference>
<evidence type="ECO:0000313" key="2">
    <source>
        <dbReference type="Proteomes" id="UP001189429"/>
    </source>
</evidence>
<sequence length="676" mass="75196">MPSLARPAFLLSSLHKVRDDQSVSPDYRTDTDRIFALSAARNEYESFQLVVPRPKAAEDLFDTVDGVQIAASEAGASFKFLVHGVRSINISQVSDCDGRVGRWPDALVPAVDPWFNETRRVFPAPFSGNQSALTFWVDLFVGPDTPAGSHAFHVHLRVSSSGFSRTRGLESSPADIELPFVVRVFDFSLDSEPAYKSSYGLSSIGMLVARFGEQWEKYWPSAGRESTTHGEPDSGSTLAAMQQQYLELGLMHRVSFTHGVRDPAILKALESGDAVDWAPYDRRWRDLLGSSGRKLPFGLTNARLTSVESPGPGSRVGAGKDAAAAVLPTESQPDPSSADNITVEFYRHFLLDRGWPADRILSKVCDEPSSAQQWQECAETCRALKAAFADSADAGKLASSLRCEVTTHISQLEDERGTNYYTNGSFILRSEEVGVFTALVNFMESSRATCADYPRWCLDRNTRPDFEKWMAADPQRELWLYQSCMSDGCSSGIGKSDGCIPDNTCRRGWPSMMIDNPHVTMHRAMPLVTRHYNASGELYWSVNFGDSCAADNPAGNCRYEGRRYSLDTWSDQLLQGGNGDGQLTYPGTFEKIGGSPETFIPVASIRLKALRDGIEDWMWLQKLSELSGASSRQFLSRLVQSGWRYELNPDEWLKVRDEIGMEIEFRLRGRDTEVFN</sequence>
<protein>
    <submittedName>
        <fullName evidence="1">Uncharacterized protein</fullName>
    </submittedName>
</protein>
<keyword evidence="2" id="KW-1185">Reference proteome</keyword>
<accession>A0ABN9WYV4</accession>
<organism evidence="1 2">
    <name type="scientific">Prorocentrum cordatum</name>
    <dbReference type="NCBI Taxonomy" id="2364126"/>
    <lineage>
        <taxon>Eukaryota</taxon>
        <taxon>Sar</taxon>
        <taxon>Alveolata</taxon>
        <taxon>Dinophyceae</taxon>
        <taxon>Prorocentrales</taxon>
        <taxon>Prorocentraceae</taxon>
        <taxon>Prorocentrum</taxon>
    </lineage>
</organism>
<gene>
    <name evidence="1" type="ORF">PCOR1329_LOCUS70947</name>
</gene>
<name>A0ABN9WYV4_9DINO</name>
<comment type="caution">
    <text evidence="1">The sequence shown here is derived from an EMBL/GenBank/DDBJ whole genome shotgun (WGS) entry which is preliminary data.</text>
</comment>
<proteinExistence type="predicted"/>
<dbReference type="EMBL" id="CAUYUJ010019393">
    <property type="protein sequence ID" value="CAK0890846.1"/>
    <property type="molecule type" value="Genomic_DNA"/>
</dbReference>
<reference evidence="1" key="1">
    <citation type="submission" date="2023-10" db="EMBL/GenBank/DDBJ databases">
        <authorList>
            <person name="Chen Y."/>
            <person name="Shah S."/>
            <person name="Dougan E. K."/>
            <person name="Thang M."/>
            <person name="Chan C."/>
        </authorList>
    </citation>
    <scope>NUCLEOTIDE SEQUENCE [LARGE SCALE GENOMIC DNA]</scope>
</reference>